<proteinExistence type="predicted"/>
<dbReference type="EMBL" id="JAEPRA010000006">
    <property type="protein sequence ID" value="KAG2183906.1"/>
    <property type="molecule type" value="Genomic_DNA"/>
</dbReference>
<comment type="caution">
    <text evidence="2">The sequence shown here is derived from an EMBL/GenBank/DDBJ whole genome shotgun (WGS) entry which is preliminary data.</text>
</comment>
<feature type="domain" description="Complex 1 LYR protein" evidence="1">
    <location>
        <begin position="39"/>
        <end position="94"/>
    </location>
</feature>
<dbReference type="AlphaFoldDB" id="A0A8H7UFJ9"/>
<gene>
    <name evidence="2" type="ORF">INT44_008917</name>
</gene>
<reference evidence="2" key="1">
    <citation type="submission" date="2020-12" db="EMBL/GenBank/DDBJ databases">
        <title>Metabolic potential, ecology and presence of endohyphal bacteria is reflected in genomic diversity of Mucoromycotina.</title>
        <authorList>
            <person name="Muszewska A."/>
            <person name="Okrasinska A."/>
            <person name="Steczkiewicz K."/>
            <person name="Drgas O."/>
            <person name="Orlowska M."/>
            <person name="Perlinska-Lenart U."/>
            <person name="Aleksandrzak-Piekarczyk T."/>
            <person name="Szatraj K."/>
            <person name="Zielenkiewicz U."/>
            <person name="Pilsyk S."/>
            <person name="Malc E."/>
            <person name="Mieczkowski P."/>
            <person name="Kruszewska J.S."/>
            <person name="Biernat P."/>
            <person name="Pawlowska J."/>
        </authorList>
    </citation>
    <scope>NUCLEOTIDE SEQUENCE</scope>
    <source>
        <strain evidence="2">WA0000051536</strain>
    </source>
</reference>
<dbReference type="InterPro" id="IPR008011">
    <property type="entry name" value="Complex1_LYR_dom"/>
</dbReference>
<accession>A0A8H7UFJ9</accession>
<evidence type="ECO:0000313" key="2">
    <source>
        <dbReference type="EMBL" id="KAG2183906.1"/>
    </source>
</evidence>
<evidence type="ECO:0000313" key="3">
    <source>
        <dbReference type="Proteomes" id="UP000612746"/>
    </source>
</evidence>
<dbReference type="OrthoDB" id="74240at2759"/>
<dbReference type="Pfam" id="PF05347">
    <property type="entry name" value="Complex1_LYR"/>
    <property type="match status" value="1"/>
</dbReference>
<evidence type="ECO:0000259" key="1">
    <source>
        <dbReference type="Pfam" id="PF05347"/>
    </source>
</evidence>
<keyword evidence="3" id="KW-1185">Reference proteome</keyword>
<organism evidence="2 3">
    <name type="scientific">Umbelopsis vinacea</name>
    <dbReference type="NCBI Taxonomy" id="44442"/>
    <lineage>
        <taxon>Eukaryota</taxon>
        <taxon>Fungi</taxon>
        <taxon>Fungi incertae sedis</taxon>
        <taxon>Mucoromycota</taxon>
        <taxon>Mucoromycotina</taxon>
        <taxon>Umbelopsidomycetes</taxon>
        <taxon>Umbelopsidales</taxon>
        <taxon>Umbelopsidaceae</taxon>
        <taxon>Umbelopsis</taxon>
    </lineage>
</organism>
<name>A0A8H7UFJ9_9FUNG</name>
<protein>
    <recommendedName>
        <fullName evidence="1">Complex 1 LYR protein domain-containing protein</fullName>
    </recommendedName>
</protein>
<dbReference type="Proteomes" id="UP000612746">
    <property type="component" value="Unassembled WGS sequence"/>
</dbReference>
<sequence>MPLSTLVLRAAHRASQAKPATKRFFEADGLSLEHFLARRKAISLYREIVRSLKGLNKTDAHEIRQWARSDFERYRGEKDLEKIKSLITSGKHQMHSVQQSLMLAQAK</sequence>